<proteinExistence type="predicted"/>
<name>A0A0B7B0Y6_9EUPU</name>
<gene>
    <name evidence="1" type="primary">ORF150988</name>
</gene>
<feature type="non-terminal residue" evidence="1">
    <location>
        <position position="87"/>
    </location>
</feature>
<dbReference type="EMBL" id="HACG01039076">
    <property type="protein sequence ID" value="CEK85941.1"/>
    <property type="molecule type" value="Transcribed_RNA"/>
</dbReference>
<feature type="non-terminal residue" evidence="1">
    <location>
        <position position="1"/>
    </location>
</feature>
<dbReference type="AlphaFoldDB" id="A0A0B7B0Y6"/>
<protein>
    <submittedName>
        <fullName evidence="1">Uncharacterized protein</fullName>
    </submittedName>
</protein>
<accession>A0A0B7B0Y6</accession>
<reference evidence="1" key="1">
    <citation type="submission" date="2014-12" db="EMBL/GenBank/DDBJ databases">
        <title>Insight into the proteome of Arion vulgaris.</title>
        <authorList>
            <person name="Aradska J."/>
            <person name="Bulat T."/>
            <person name="Smidak R."/>
            <person name="Sarate P."/>
            <person name="Gangsoo J."/>
            <person name="Sialana F."/>
            <person name="Bilban M."/>
            <person name="Lubec G."/>
        </authorList>
    </citation>
    <scope>NUCLEOTIDE SEQUENCE</scope>
    <source>
        <tissue evidence="1">Skin</tissue>
    </source>
</reference>
<organism evidence="1">
    <name type="scientific">Arion vulgaris</name>
    <dbReference type="NCBI Taxonomy" id="1028688"/>
    <lineage>
        <taxon>Eukaryota</taxon>
        <taxon>Metazoa</taxon>
        <taxon>Spiralia</taxon>
        <taxon>Lophotrochozoa</taxon>
        <taxon>Mollusca</taxon>
        <taxon>Gastropoda</taxon>
        <taxon>Heterobranchia</taxon>
        <taxon>Euthyneura</taxon>
        <taxon>Panpulmonata</taxon>
        <taxon>Eupulmonata</taxon>
        <taxon>Stylommatophora</taxon>
        <taxon>Helicina</taxon>
        <taxon>Arionoidea</taxon>
        <taxon>Arionidae</taxon>
        <taxon>Arion</taxon>
    </lineage>
</organism>
<sequence>KQNLNPKLTSDIENVTYFEYLCFIINNNGDSAKEVRRRLAMAFQMVVSMKKLWHDTNRETKVILLRTGKFSLARYGCASWIITQTLK</sequence>
<evidence type="ECO:0000313" key="1">
    <source>
        <dbReference type="EMBL" id="CEK85941.1"/>
    </source>
</evidence>